<evidence type="ECO:0000259" key="2">
    <source>
        <dbReference type="Pfam" id="PF23079"/>
    </source>
</evidence>
<dbReference type="InterPro" id="IPR039788">
    <property type="entry name" value="NOL4/NOL4L"/>
</dbReference>
<name>A0A8B7NZU8_HYAAZ</name>
<protein>
    <submittedName>
        <fullName evidence="4">Uncharacterized protein LOC108675835</fullName>
    </submittedName>
</protein>
<reference evidence="4" key="1">
    <citation type="submission" date="2025-08" db="UniProtKB">
        <authorList>
            <consortium name="RefSeq"/>
        </authorList>
    </citation>
    <scope>IDENTIFICATION</scope>
    <source>
        <tissue evidence="4">Whole organism</tissue>
    </source>
</reference>
<dbReference type="InterPro" id="IPR056549">
    <property type="entry name" value="HTH_NOL4"/>
</dbReference>
<feature type="region of interest" description="Disordered" evidence="1">
    <location>
        <begin position="1"/>
        <end position="39"/>
    </location>
</feature>
<dbReference type="OrthoDB" id="6371073at2759"/>
<feature type="compositionally biased region" description="Basic and acidic residues" evidence="1">
    <location>
        <begin position="871"/>
        <end position="883"/>
    </location>
</feature>
<sequence length="1339" mass="144216">MVLDSASQIQKAMHHQHDRTQSRKRDRKTAGLSYEAAASVTSSSDHIPLGSVSTSPIALSKDAQQIRDLSSPPPKLPRIGMHDTYQPWVLQTYGDSAKTKTITKNKYQRILQILRGDYIDNETSKFKLWVKGRGFRIGVPPGYVHGVEGGEVMGGLPSVVGGQTGVDYSPDKDPRPDIFVQTGTVKDSEGNDRISYKKVAIVEDFFDIIYNLHVCKDGKEQKHMGQKRTYRAVSERYAFVPREAVTKFLVLCTECPRRSSGASGGINANLNNNNNINNNNNNLIGDKGLHMNNNNTLNTSLNGINAKESVTPTKPEKRNSDAVRMSKNGSAFQPINSSSRNGTNGAKKYTGIPSSHLSPSSPLTQSHPLSSNSHSFLPMTPTHPTPHNIISFLPSPSPASLSSHSISSMLPDHTSHSAIASQSYNPIDVVNRACINSIGSGSSHSLSSIPSLNSVPHSSLLTCPLSLASPFQLSNPLLQSPLSLSHHLSHPVNLLHSQLTPPLTPIAHVHTESPSKSKVKSPKRSTKVSAQKGSPGSKVSSTVSSKRSPPKNDSLPVIVSPSKTPSLTLCASPKSSPASNIASSRSLLPSIPEAQFPTDLNDRETINKEDITQIFNNNNSPSSLENKSILTSASHKESTPVIEENINVKPSVQVSVINDAFDVDQTLSVLPKEPAYSIYSPKEDRHGFNMKLSDFSSSINYSMPITTIYLKHMRDFEQQKYEEQERLMEMEEERKLQFDAIEVQRIRNEDMIRREHQAQLYLQLQQQQLLQEQQQEIKARQLMALQMHLLQGNATVLSGESITVKTEAQEKPDALLLSSYLGFQEDNRCNFYNGFTHRDTGGLNPNHGDATSAGVAAAGGSAAVDAATATDDSKTEVKTEATRGSEWGQQQNASSKTDAATNAKNSPCPSPSLSDPPASIADDSSTGGGRDEDDDEDDADDDKVDAHHDPERLKAFNMFVRLFVDENLDRMVPISKQPKDKIQAIIDACGRQFPEFSERTRKRIRTYLKSCRRNKRTRDSNGWESGRPTPPHLTSLQAEQLLATACENEAQNAKRMRLGLDPVAQPHPYQQQQPAIAVVGTDKGVTFMDVSTVVTKTEVAAKPQVVEGRMVNGTSGGGMVGVTAGGVTVFQPAVTNLPSSTSSQCAPAYHQSLQQAYQKVTNGPTDLSMRTAVATSSIGGPLMSSGASAPSSVPPSLATGNNIITNNNNSVNGVTSNSNMIGVNSINNGISMASSATVVNSIGSGGVVVTNNPAAGSHTSNSFGAPCPMNMSNSNVVASTPAVAPSAAAAPPASGKSRPSLSPVEVAAVRQLITGYRESAAFLLRSAEELQNLIHQQNS</sequence>
<proteinExistence type="predicted"/>
<feature type="compositionally biased region" description="Polar residues" evidence="1">
    <location>
        <begin position="327"/>
        <end position="344"/>
    </location>
</feature>
<feature type="domain" description="Nucleolar protein 4 helical" evidence="2">
    <location>
        <begin position="951"/>
        <end position="1049"/>
    </location>
</feature>
<evidence type="ECO:0000313" key="4">
    <source>
        <dbReference type="RefSeq" id="XP_018019359.1"/>
    </source>
</evidence>
<dbReference type="Pfam" id="PF23079">
    <property type="entry name" value="HTH_NOL4_2nd"/>
    <property type="match status" value="1"/>
</dbReference>
<keyword evidence="3" id="KW-1185">Reference proteome</keyword>
<feature type="compositionally biased region" description="Low complexity" evidence="1">
    <location>
        <begin position="527"/>
        <end position="547"/>
    </location>
</feature>
<feature type="region of interest" description="Disordered" evidence="1">
    <location>
        <begin position="305"/>
        <end position="382"/>
    </location>
</feature>
<feature type="compositionally biased region" description="Polar residues" evidence="1">
    <location>
        <begin position="1"/>
        <end position="10"/>
    </location>
</feature>
<feature type="region of interest" description="Disordered" evidence="1">
    <location>
        <begin position="866"/>
        <end position="949"/>
    </location>
</feature>
<gene>
    <name evidence="4" type="primary">LOC108675835</name>
</gene>
<dbReference type="RefSeq" id="XP_018019359.1">
    <property type="nucleotide sequence ID" value="XM_018163870.2"/>
</dbReference>
<evidence type="ECO:0000313" key="3">
    <source>
        <dbReference type="Proteomes" id="UP000694843"/>
    </source>
</evidence>
<organism evidence="3 4">
    <name type="scientific">Hyalella azteca</name>
    <name type="common">Amphipod</name>
    <dbReference type="NCBI Taxonomy" id="294128"/>
    <lineage>
        <taxon>Eukaryota</taxon>
        <taxon>Metazoa</taxon>
        <taxon>Ecdysozoa</taxon>
        <taxon>Arthropoda</taxon>
        <taxon>Crustacea</taxon>
        <taxon>Multicrustacea</taxon>
        <taxon>Malacostraca</taxon>
        <taxon>Eumalacostraca</taxon>
        <taxon>Peracarida</taxon>
        <taxon>Amphipoda</taxon>
        <taxon>Senticaudata</taxon>
        <taxon>Talitrida</taxon>
        <taxon>Talitroidea</taxon>
        <taxon>Hyalellidae</taxon>
        <taxon>Hyalella</taxon>
    </lineage>
</organism>
<dbReference type="KEGG" id="hazt:108675835"/>
<feature type="compositionally biased region" description="Low complexity" evidence="1">
    <location>
        <begin position="911"/>
        <end position="925"/>
    </location>
</feature>
<dbReference type="PANTHER" id="PTHR12449">
    <property type="entry name" value="DEATH DOMAIN-CONTAINING PROTEIN"/>
    <property type="match status" value="1"/>
</dbReference>
<feature type="compositionally biased region" description="Low complexity" evidence="1">
    <location>
        <begin position="353"/>
        <end position="371"/>
    </location>
</feature>
<evidence type="ECO:0000256" key="1">
    <source>
        <dbReference type="SAM" id="MobiDB-lite"/>
    </source>
</evidence>
<feature type="region of interest" description="Disordered" evidence="1">
    <location>
        <begin position="505"/>
        <end position="562"/>
    </location>
</feature>
<feature type="compositionally biased region" description="Basic residues" evidence="1">
    <location>
        <begin position="517"/>
        <end position="526"/>
    </location>
</feature>
<dbReference type="GeneID" id="108675835"/>
<feature type="compositionally biased region" description="Polar residues" evidence="1">
    <location>
        <begin position="887"/>
        <end position="905"/>
    </location>
</feature>
<feature type="region of interest" description="Disordered" evidence="1">
    <location>
        <begin position="1013"/>
        <end position="1032"/>
    </location>
</feature>
<dbReference type="OMA" id="MACENES"/>
<accession>A0A8B7NZU8</accession>
<dbReference type="PANTHER" id="PTHR12449:SF22">
    <property type="entry name" value="NUCLEOLAR PROTEIN 4"/>
    <property type="match status" value="1"/>
</dbReference>
<feature type="compositionally biased region" description="Acidic residues" evidence="1">
    <location>
        <begin position="931"/>
        <end position="943"/>
    </location>
</feature>
<dbReference type="Proteomes" id="UP000694843">
    <property type="component" value="Unplaced"/>
</dbReference>